<evidence type="ECO:0000313" key="2">
    <source>
        <dbReference type="EMBL" id="TGG92832.1"/>
    </source>
</evidence>
<organism evidence="2 3">
    <name type="scientific">Natronospirillum operosum</name>
    <dbReference type="NCBI Taxonomy" id="2759953"/>
    <lineage>
        <taxon>Bacteria</taxon>
        <taxon>Pseudomonadati</taxon>
        <taxon>Pseudomonadota</taxon>
        <taxon>Gammaproteobacteria</taxon>
        <taxon>Oceanospirillales</taxon>
        <taxon>Natronospirillaceae</taxon>
        <taxon>Natronospirillum</taxon>
    </lineage>
</organism>
<feature type="chain" id="PRO_5021248248" description="Transferrin-binding protein B C-lobe/N-lobe beta barrel domain-containing protein" evidence="1">
    <location>
        <begin position="28"/>
        <end position="260"/>
    </location>
</feature>
<evidence type="ECO:0000256" key="1">
    <source>
        <dbReference type="SAM" id="SignalP"/>
    </source>
</evidence>
<dbReference type="PROSITE" id="PS51257">
    <property type="entry name" value="PROKAR_LIPOPROTEIN"/>
    <property type="match status" value="1"/>
</dbReference>
<proteinExistence type="predicted"/>
<protein>
    <recommendedName>
        <fullName evidence="4">Transferrin-binding protein B C-lobe/N-lobe beta barrel domain-containing protein</fullName>
    </recommendedName>
</protein>
<reference evidence="2 3" key="1">
    <citation type="submission" date="2019-04" db="EMBL/GenBank/DDBJ databases">
        <title>Natronospirillum operosus gen. nov., sp. nov., a haloalkaliphilic satellite isolated from decaying biomass of laboratory culture of cyanobacterium Geitlerinema sp. and proposal of Natronospirillaceae fam. nov. and Saccharospirillaceae fam. nov.</title>
        <authorList>
            <person name="Kevbrin V."/>
            <person name="Boltyanskaya Y."/>
            <person name="Koziaeva V."/>
            <person name="Grouzdev D.S."/>
            <person name="Park M."/>
            <person name="Cho J."/>
        </authorList>
    </citation>
    <scope>NUCLEOTIDE SEQUENCE [LARGE SCALE GENOMIC DNA]</scope>
    <source>
        <strain evidence="2 3">G-116</strain>
    </source>
</reference>
<keyword evidence="3" id="KW-1185">Reference proteome</keyword>
<dbReference type="RefSeq" id="WP_135483504.1">
    <property type="nucleotide sequence ID" value="NZ_SRMF01000004.1"/>
</dbReference>
<dbReference type="Proteomes" id="UP000297475">
    <property type="component" value="Unassembled WGS sequence"/>
</dbReference>
<gene>
    <name evidence="2" type="ORF">E4656_11945</name>
</gene>
<accession>A0A4Z0W5A3</accession>
<evidence type="ECO:0008006" key="4">
    <source>
        <dbReference type="Google" id="ProtNLM"/>
    </source>
</evidence>
<comment type="caution">
    <text evidence="2">The sequence shown here is derived from an EMBL/GenBank/DDBJ whole genome shotgun (WGS) entry which is preliminary data.</text>
</comment>
<keyword evidence="1" id="KW-0732">Signal</keyword>
<dbReference type="OrthoDB" id="9926404at2"/>
<dbReference type="EMBL" id="SRMF01000004">
    <property type="protein sequence ID" value="TGG92832.1"/>
    <property type="molecule type" value="Genomic_DNA"/>
</dbReference>
<evidence type="ECO:0000313" key="3">
    <source>
        <dbReference type="Proteomes" id="UP000297475"/>
    </source>
</evidence>
<feature type="signal peptide" evidence="1">
    <location>
        <begin position="1"/>
        <end position="27"/>
    </location>
</feature>
<sequence>MKAITTLSILIALVLAGCNSSSGSGTASMDPNGHWEMSLTFEPQQPGDAPDVFTTNMVIAPDNHFVWSGENGVFMSFDNNSVTVAGGRLGLKGSICVADYEDTFCADAEADLKIENNNRAEGSFSAALPGLEIEKMTLVRDDATHVDTPFNSLVGIWSDIDDANSTFEIQADGTLANGNIIASVTGVYSQVAFSNMTGDVEKLERNLFGLSIQLLDPQDDPVASIAGYGYLDSDEQLVLGLGGTDSHNQNAVLQATFEKH</sequence>
<name>A0A4Z0W5A3_9GAMM</name>
<dbReference type="AlphaFoldDB" id="A0A4Z0W5A3"/>